<evidence type="ECO:0000256" key="7">
    <source>
        <dbReference type="ARBA" id="ARBA00023157"/>
    </source>
</evidence>
<evidence type="ECO:0000256" key="4">
    <source>
        <dbReference type="ARBA" id="ARBA00022525"/>
    </source>
</evidence>
<keyword evidence="6 9" id="KW-0879">Wnt signaling pathway</keyword>
<name>A0A6A4WXY8_AMPAM</name>
<keyword evidence="4" id="KW-0964">Secreted</keyword>
<accession>A0A6A4WXY8</accession>
<keyword evidence="5" id="KW-0272">Extracellular matrix</keyword>
<dbReference type="GO" id="GO:0005109">
    <property type="term" value="F:frizzled binding"/>
    <property type="evidence" value="ECO:0007669"/>
    <property type="project" value="TreeGrafter"/>
</dbReference>
<dbReference type="InterPro" id="IPR018161">
    <property type="entry name" value="Wnt_CS"/>
</dbReference>
<reference evidence="10 11" key="1">
    <citation type="submission" date="2019-07" db="EMBL/GenBank/DDBJ databases">
        <title>Draft genome assembly of a fouling barnacle, Amphibalanus amphitrite (Darwin, 1854): The first reference genome for Thecostraca.</title>
        <authorList>
            <person name="Kim W."/>
        </authorList>
    </citation>
    <scope>NUCLEOTIDE SEQUENCE [LARGE SCALE GENOMIC DNA]</scope>
    <source>
        <strain evidence="10">SNU_AA5</strain>
        <tissue evidence="10">Soma without cirri and trophi</tissue>
    </source>
</reference>
<sequence>MGTRHRLMATINPNMEEVRSGSIVVALGAAHKSLQSCSATHVVPLTGLRRPCKAGGAPGRPVVSMAGLPKVPLRGRWCPWQASGAPGRSVVPLAGPSYPCEVGGAPGRPLVPLAGLWCPWQACAVQKSLRKQCKCHGVSGSCNIKTCWRALPDLHRIGQRLQRRYRNAIEVSMRRVGARWQMAPATTAMGRFSHEDLIYNAKSPDYCVRDQSFGSLGTVGRQCNASSTSHDGCKSMCCGRPYNTFTVERIERCQCKYVWCCYVKCKTCKRWEDVHECT</sequence>
<dbReference type="FunFam" id="3.30.2460.20:FF:000001">
    <property type="entry name" value="Wnt homolog"/>
    <property type="match status" value="1"/>
</dbReference>
<dbReference type="OrthoDB" id="5945655at2759"/>
<keyword evidence="8" id="KW-0449">Lipoprotein</keyword>
<dbReference type="Proteomes" id="UP000440578">
    <property type="component" value="Unassembled WGS sequence"/>
</dbReference>
<evidence type="ECO:0000256" key="3">
    <source>
        <dbReference type="ARBA" id="ARBA00022473"/>
    </source>
</evidence>
<dbReference type="GO" id="GO:0000902">
    <property type="term" value="P:cell morphogenesis"/>
    <property type="evidence" value="ECO:0007669"/>
    <property type="project" value="UniProtKB-ARBA"/>
</dbReference>
<dbReference type="PROSITE" id="PS00246">
    <property type="entry name" value="WNT1"/>
    <property type="match status" value="1"/>
</dbReference>
<dbReference type="PANTHER" id="PTHR12027">
    <property type="entry name" value="WNT RELATED"/>
    <property type="match status" value="1"/>
</dbReference>
<dbReference type="PRINTS" id="PR01349">
    <property type="entry name" value="WNTPROTEIN"/>
</dbReference>
<comment type="caution">
    <text evidence="10">The sequence shown here is derived from an EMBL/GenBank/DDBJ whole genome shotgun (WGS) entry which is preliminary data.</text>
</comment>
<proteinExistence type="inferred from homology"/>
<evidence type="ECO:0000313" key="10">
    <source>
        <dbReference type="EMBL" id="KAF0311765.1"/>
    </source>
</evidence>
<keyword evidence="11" id="KW-1185">Reference proteome</keyword>
<dbReference type="AlphaFoldDB" id="A0A6A4WXY8"/>
<keyword evidence="3 9" id="KW-0217">Developmental protein</keyword>
<evidence type="ECO:0000256" key="8">
    <source>
        <dbReference type="ARBA" id="ARBA00023288"/>
    </source>
</evidence>
<evidence type="ECO:0000256" key="6">
    <source>
        <dbReference type="ARBA" id="ARBA00022687"/>
    </source>
</evidence>
<comment type="subcellular location">
    <subcellularLocation>
        <location evidence="1 9">Secreted</location>
        <location evidence="1 9">Extracellular space</location>
        <location evidence="1 9">Extracellular matrix</location>
    </subcellularLocation>
</comment>
<organism evidence="10 11">
    <name type="scientific">Amphibalanus amphitrite</name>
    <name type="common">Striped barnacle</name>
    <name type="synonym">Balanus amphitrite</name>
    <dbReference type="NCBI Taxonomy" id="1232801"/>
    <lineage>
        <taxon>Eukaryota</taxon>
        <taxon>Metazoa</taxon>
        <taxon>Ecdysozoa</taxon>
        <taxon>Arthropoda</taxon>
        <taxon>Crustacea</taxon>
        <taxon>Multicrustacea</taxon>
        <taxon>Cirripedia</taxon>
        <taxon>Thoracica</taxon>
        <taxon>Thoracicalcarea</taxon>
        <taxon>Balanomorpha</taxon>
        <taxon>Balanoidea</taxon>
        <taxon>Balanidae</taxon>
        <taxon>Amphibalaninae</taxon>
        <taxon>Amphibalanus</taxon>
    </lineage>
</organism>
<evidence type="ECO:0000256" key="2">
    <source>
        <dbReference type="ARBA" id="ARBA00005683"/>
    </source>
</evidence>
<evidence type="ECO:0000256" key="1">
    <source>
        <dbReference type="ARBA" id="ARBA00004498"/>
    </source>
</evidence>
<dbReference type="GO" id="GO:0005615">
    <property type="term" value="C:extracellular space"/>
    <property type="evidence" value="ECO:0007669"/>
    <property type="project" value="TreeGrafter"/>
</dbReference>
<dbReference type="InterPro" id="IPR005817">
    <property type="entry name" value="Wnt"/>
</dbReference>
<evidence type="ECO:0000256" key="5">
    <source>
        <dbReference type="ARBA" id="ARBA00022530"/>
    </source>
</evidence>
<dbReference type="GO" id="GO:0060070">
    <property type="term" value="P:canonical Wnt signaling pathway"/>
    <property type="evidence" value="ECO:0007669"/>
    <property type="project" value="TreeGrafter"/>
</dbReference>
<dbReference type="Pfam" id="PF00110">
    <property type="entry name" value="wnt"/>
    <property type="match status" value="1"/>
</dbReference>
<comment type="function">
    <text evidence="9">Ligand for members of the frizzled family of seven transmembrane receptors.</text>
</comment>
<dbReference type="GO" id="GO:0007517">
    <property type="term" value="P:muscle organ development"/>
    <property type="evidence" value="ECO:0007669"/>
    <property type="project" value="UniProtKB-ARBA"/>
</dbReference>
<dbReference type="Gene3D" id="3.30.2460.20">
    <property type="match status" value="1"/>
</dbReference>
<dbReference type="PANTHER" id="PTHR12027:SF102">
    <property type="entry name" value="PROTEIN WNT"/>
    <property type="match status" value="1"/>
</dbReference>
<protein>
    <recommendedName>
        <fullName evidence="9">Protein Wnt</fullName>
    </recommendedName>
</protein>
<dbReference type="GO" id="GO:0030182">
    <property type="term" value="P:neuron differentiation"/>
    <property type="evidence" value="ECO:0007669"/>
    <property type="project" value="TreeGrafter"/>
</dbReference>
<gene>
    <name evidence="10" type="primary">wnt4_3</name>
    <name evidence="10" type="ORF">FJT64_017470</name>
</gene>
<evidence type="ECO:0000313" key="11">
    <source>
        <dbReference type="Proteomes" id="UP000440578"/>
    </source>
</evidence>
<dbReference type="GO" id="GO:0005125">
    <property type="term" value="F:cytokine activity"/>
    <property type="evidence" value="ECO:0007669"/>
    <property type="project" value="TreeGrafter"/>
</dbReference>
<comment type="similarity">
    <text evidence="2 9">Belongs to the Wnt family.</text>
</comment>
<dbReference type="EMBL" id="VIIS01000218">
    <property type="protein sequence ID" value="KAF0311765.1"/>
    <property type="molecule type" value="Genomic_DNA"/>
</dbReference>
<dbReference type="SMART" id="SM00097">
    <property type="entry name" value="WNT1"/>
    <property type="match status" value="1"/>
</dbReference>
<dbReference type="InterPro" id="IPR043158">
    <property type="entry name" value="Wnt_C"/>
</dbReference>
<dbReference type="GO" id="GO:0045165">
    <property type="term" value="P:cell fate commitment"/>
    <property type="evidence" value="ECO:0007669"/>
    <property type="project" value="TreeGrafter"/>
</dbReference>
<keyword evidence="7" id="KW-1015">Disulfide bond</keyword>
<evidence type="ECO:0000256" key="9">
    <source>
        <dbReference type="RuleBase" id="RU003500"/>
    </source>
</evidence>